<reference evidence="2" key="1">
    <citation type="journal article" date="2020" name="Nature">
        <title>Giant virus diversity and host interactions through global metagenomics.</title>
        <authorList>
            <person name="Schulz F."/>
            <person name="Roux S."/>
            <person name="Paez-Espino D."/>
            <person name="Jungbluth S."/>
            <person name="Walsh D.A."/>
            <person name="Denef V.J."/>
            <person name="McMahon K.D."/>
            <person name="Konstantinidis K.T."/>
            <person name="Eloe-Fadrosh E.A."/>
            <person name="Kyrpides N.C."/>
            <person name="Woyke T."/>
        </authorList>
    </citation>
    <scope>NUCLEOTIDE SEQUENCE</scope>
    <source>
        <strain evidence="2">GVMAG-S-ERX556106-38</strain>
    </source>
</reference>
<name>A0A6C0FCU0_9ZZZZ</name>
<protein>
    <submittedName>
        <fullName evidence="2">Uncharacterized protein</fullName>
    </submittedName>
</protein>
<dbReference type="AlphaFoldDB" id="A0A6C0FCU0"/>
<sequence length="224" mass="25336">MSAKRNREDLSEDEDDFSISSDQAVSYKQDAPQPFINIPSSVTNPKMTGEISPLDGISGFDHARLSPQVLREHDLRQPSYGFGAYRTNSGNMDTDTVTTLTASSNNPTPVKTRKRVRFTSTIRDNSDDSDDMKINNELNDITTAFNMTNIDDSPTITPPPNSPVSDDANVGGSTRKRRQKHYKKIKTRKTKKVKKAKKNKKTHKLRSRKNKHSSRKRISRKNKK</sequence>
<feature type="region of interest" description="Disordered" evidence="1">
    <location>
        <begin position="1"/>
        <end position="50"/>
    </location>
</feature>
<organism evidence="2">
    <name type="scientific">viral metagenome</name>
    <dbReference type="NCBI Taxonomy" id="1070528"/>
    <lineage>
        <taxon>unclassified sequences</taxon>
        <taxon>metagenomes</taxon>
        <taxon>organismal metagenomes</taxon>
    </lineage>
</organism>
<evidence type="ECO:0000313" key="2">
    <source>
        <dbReference type="EMBL" id="QHT38834.1"/>
    </source>
</evidence>
<feature type="region of interest" description="Disordered" evidence="1">
    <location>
        <begin position="149"/>
        <end position="224"/>
    </location>
</feature>
<accession>A0A6C0FCU0</accession>
<evidence type="ECO:0000256" key="1">
    <source>
        <dbReference type="SAM" id="MobiDB-lite"/>
    </source>
</evidence>
<proteinExistence type="predicted"/>
<feature type="compositionally biased region" description="Basic residues" evidence="1">
    <location>
        <begin position="174"/>
        <end position="224"/>
    </location>
</feature>
<dbReference type="EMBL" id="MN738835">
    <property type="protein sequence ID" value="QHT38834.1"/>
    <property type="molecule type" value="Genomic_DNA"/>
</dbReference>